<dbReference type="EnsemblPlants" id="OGLUM01G12580.1">
    <property type="protein sequence ID" value="OGLUM01G12580.1"/>
    <property type="gene ID" value="OGLUM01G12580"/>
</dbReference>
<reference evidence="2" key="3">
    <citation type="submission" date="2018-05" db="EMBL/GenBank/DDBJ databases">
        <title>OgluRS3 (Oryza glumaepatula Reference Sequence Version 3).</title>
        <authorList>
            <person name="Zhang J."/>
            <person name="Kudrna D."/>
            <person name="Lee S."/>
            <person name="Talag J."/>
            <person name="Welchert J."/>
            <person name="Wing R.A."/>
        </authorList>
    </citation>
    <scope>NUCLEOTIDE SEQUENCE [LARGE SCALE GENOMIC DNA]</scope>
</reference>
<keyword evidence="3" id="KW-1185">Reference proteome</keyword>
<proteinExistence type="predicted"/>
<dbReference type="Proteomes" id="UP000026961">
    <property type="component" value="Chromosome 1"/>
</dbReference>
<dbReference type="Gramene" id="OGLUM01G12580.1">
    <property type="protein sequence ID" value="OGLUM01G12580.1"/>
    <property type="gene ID" value="OGLUM01G12580"/>
</dbReference>
<evidence type="ECO:0000256" key="1">
    <source>
        <dbReference type="SAM" id="MobiDB-lite"/>
    </source>
</evidence>
<dbReference type="HOGENOM" id="CLU_2030333_0_0_1"/>
<evidence type="ECO:0000313" key="2">
    <source>
        <dbReference type="EnsemblPlants" id="OGLUM01G12580.1"/>
    </source>
</evidence>
<reference evidence="2" key="2">
    <citation type="submission" date="2015-04" db="UniProtKB">
        <authorList>
            <consortium name="EnsemblPlants"/>
        </authorList>
    </citation>
    <scope>IDENTIFICATION</scope>
</reference>
<accession>A0A0D9Y6P4</accession>
<evidence type="ECO:0000313" key="3">
    <source>
        <dbReference type="Proteomes" id="UP000026961"/>
    </source>
</evidence>
<feature type="region of interest" description="Disordered" evidence="1">
    <location>
        <begin position="1"/>
        <end position="28"/>
    </location>
</feature>
<sequence>MGTEGCAGESRKCVRRSASTSGRPQAPMVLQGLGTTRRDAATARTPSTPRVECAASTVHRGDGSDGRATWDPRVGGMVFGRLGSMGHGPWARVPSLARVRGSLFGWRKRREESREGVDARGV</sequence>
<protein>
    <submittedName>
        <fullName evidence="2">Uncharacterized protein</fullName>
    </submittedName>
</protein>
<organism evidence="2">
    <name type="scientific">Oryza glumipatula</name>
    <dbReference type="NCBI Taxonomy" id="40148"/>
    <lineage>
        <taxon>Eukaryota</taxon>
        <taxon>Viridiplantae</taxon>
        <taxon>Streptophyta</taxon>
        <taxon>Embryophyta</taxon>
        <taxon>Tracheophyta</taxon>
        <taxon>Spermatophyta</taxon>
        <taxon>Magnoliopsida</taxon>
        <taxon>Liliopsida</taxon>
        <taxon>Poales</taxon>
        <taxon>Poaceae</taxon>
        <taxon>BOP clade</taxon>
        <taxon>Oryzoideae</taxon>
        <taxon>Oryzeae</taxon>
        <taxon>Oryzinae</taxon>
        <taxon>Oryza</taxon>
    </lineage>
</organism>
<name>A0A0D9Y6P4_9ORYZ</name>
<reference evidence="2" key="1">
    <citation type="submission" date="2013-08" db="EMBL/GenBank/DDBJ databases">
        <title>Oryza genome evolution.</title>
        <authorList>
            <person name="Wing R.A."/>
            <person name="Panaud O."/>
            <person name="Oliveira A.C."/>
        </authorList>
    </citation>
    <scope>NUCLEOTIDE SEQUENCE</scope>
</reference>
<dbReference type="AlphaFoldDB" id="A0A0D9Y6P4"/>